<sequence>MSSHNSRYDNSHHVRDRKRRHSRRDDDNDDEYEHRRHSHHYDRDSRGERRRRSSRRSRSSSESYSSDEELFKLFGEILSKNTTVKRELPPDFESSEMMSRNTLPCFDRQIDFEPIEFRRKFFKDAKIGDEIVCKVLRITPSEVELKPECTLTRYRRCLYRIPFPPTTVIALCEPELLACTRGDLICATIAQIDFENLKLFLTINNYGIPLKNNELPAYYRKLPEISLDEPDLNAILGLAPFTADFSVLPELRDKDLDNPRKGPQALREKLQKETATKIVEQAAALVREKKNDEGIKLFTEALQIFPNFVPALIGRSAAYANQKHFDEAIYDLRIVREIEPENQTAAEYYSTVLMVYGQQMEAEGSLESALEKYSEAIELFDDNRARILFSELKSKIEESKKKNMKEKEDIEMKEKQQKLKQEQRENAKKLKEMEKFIESLKKKK</sequence>
<evidence type="ECO:0000313" key="2">
    <source>
        <dbReference type="WBParaSite" id="PS1159_v2.g13489.t1"/>
    </source>
</evidence>
<evidence type="ECO:0000313" key="1">
    <source>
        <dbReference type="Proteomes" id="UP000887580"/>
    </source>
</evidence>
<name>A0AC35F3M2_9BILA</name>
<accession>A0AC35F3M2</accession>
<organism evidence="1 2">
    <name type="scientific">Panagrolaimus sp. PS1159</name>
    <dbReference type="NCBI Taxonomy" id="55785"/>
    <lineage>
        <taxon>Eukaryota</taxon>
        <taxon>Metazoa</taxon>
        <taxon>Ecdysozoa</taxon>
        <taxon>Nematoda</taxon>
        <taxon>Chromadorea</taxon>
        <taxon>Rhabditida</taxon>
        <taxon>Tylenchina</taxon>
        <taxon>Panagrolaimomorpha</taxon>
        <taxon>Panagrolaimoidea</taxon>
        <taxon>Panagrolaimidae</taxon>
        <taxon>Panagrolaimus</taxon>
    </lineage>
</organism>
<proteinExistence type="predicted"/>
<reference evidence="2" key="1">
    <citation type="submission" date="2022-11" db="UniProtKB">
        <authorList>
            <consortium name="WormBaseParasite"/>
        </authorList>
    </citation>
    <scope>IDENTIFICATION</scope>
</reference>
<dbReference type="Proteomes" id="UP000887580">
    <property type="component" value="Unplaced"/>
</dbReference>
<protein>
    <submittedName>
        <fullName evidence="2">Tetratricopeptide repeat protein 14</fullName>
    </submittedName>
</protein>
<dbReference type="WBParaSite" id="PS1159_v2.g13489.t1">
    <property type="protein sequence ID" value="PS1159_v2.g13489.t1"/>
    <property type="gene ID" value="PS1159_v2.g13489"/>
</dbReference>